<evidence type="ECO:0000256" key="1">
    <source>
        <dbReference type="SAM" id="SignalP"/>
    </source>
</evidence>
<dbReference type="RefSeq" id="WP_026860201.1">
    <property type="nucleotide sequence ID" value="NZ_PIQE01000002.1"/>
</dbReference>
<comment type="caution">
    <text evidence="2">The sequence shown here is derived from an EMBL/GenBank/DDBJ whole genome shotgun (WGS) entry which is preliminary data.</text>
</comment>
<feature type="chain" id="PRO_5019272685" description="DUF2884 domain-containing protein" evidence="1">
    <location>
        <begin position="26"/>
        <end position="270"/>
    </location>
</feature>
<keyword evidence="1" id="KW-0732">Signal</keyword>
<dbReference type="STRING" id="1122124.GCA_000423165_01404"/>
<protein>
    <recommendedName>
        <fullName evidence="4">DUF2884 domain-containing protein</fullName>
    </recommendedName>
</protein>
<sequence length="270" mass="28466">MHEKRKIWLAVGAAVLTTSTTSAVAQPQTFDHAMTATTMNFVAPLAGQGGGEGEGEGSGQLDLRTNDAAYLAQLGLIRGHLYVGKQLYDEGHLAMAKTHMKHPKDELYSALVPAFTARNVAGFADELQQLADAVTDDQGAAAVNAAYDQLLAAISASERISEHSVKAVLLSLSSMLLTAAEEYDLGIQQGKVVNVHEFQDAYGFTTIAKARFANLTAAQIEANQAAIDEVKEVLESLPGLWPTITPTGAIEGDASALFGAAARIELATLN</sequence>
<feature type="signal peptide" evidence="1">
    <location>
        <begin position="1"/>
        <end position="25"/>
    </location>
</feature>
<evidence type="ECO:0000313" key="2">
    <source>
        <dbReference type="EMBL" id="RUO72618.1"/>
    </source>
</evidence>
<gene>
    <name evidence="2" type="ORF">CWI80_08710</name>
</gene>
<evidence type="ECO:0000313" key="3">
    <source>
        <dbReference type="Proteomes" id="UP000287022"/>
    </source>
</evidence>
<dbReference type="EMBL" id="PIQE01000002">
    <property type="protein sequence ID" value="RUO72618.1"/>
    <property type="molecule type" value="Genomic_DNA"/>
</dbReference>
<keyword evidence="3" id="KW-1185">Reference proteome</keyword>
<organism evidence="2 3">
    <name type="scientific">Pseudidiomarina sediminum</name>
    <dbReference type="NCBI Taxonomy" id="431675"/>
    <lineage>
        <taxon>Bacteria</taxon>
        <taxon>Pseudomonadati</taxon>
        <taxon>Pseudomonadota</taxon>
        <taxon>Gammaproteobacteria</taxon>
        <taxon>Alteromonadales</taxon>
        <taxon>Idiomarinaceae</taxon>
        <taxon>Pseudidiomarina</taxon>
    </lineage>
</organism>
<dbReference type="Proteomes" id="UP000287022">
    <property type="component" value="Unassembled WGS sequence"/>
</dbReference>
<dbReference type="AlphaFoldDB" id="A0A432Z3Y7"/>
<evidence type="ECO:0008006" key="4">
    <source>
        <dbReference type="Google" id="ProtNLM"/>
    </source>
</evidence>
<proteinExistence type="predicted"/>
<name>A0A432Z3Y7_9GAMM</name>
<accession>A0A432Z3Y7</accession>
<reference evidence="3" key="1">
    <citation type="journal article" date="2018" name="Front. Microbiol.">
        <title>Genome-Based Analysis Reveals the Taxonomy and Diversity of the Family Idiomarinaceae.</title>
        <authorList>
            <person name="Liu Y."/>
            <person name="Lai Q."/>
            <person name="Shao Z."/>
        </authorList>
    </citation>
    <scope>NUCLEOTIDE SEQUENCE [LARGE SCALE GENOMIC DNA]</scope>
    <source>
        <strain evidence="3">c121</strain>
    </source>
</reference>